<dbReference type="Gene3D" id="1.20.120.1780">
    <property type="entry name" value="UbiA prenyltransferase"/>
    <property type="match status" value="1"/>
</dbReference>
<keyword evidence="2" id="KW-1003">Cell membrane</keyword>
<keyword evidence="8" id="KW-1185">Reference proteome</keyword>
<dbReference type="Proteomes" id="UP000535020">
    <property type="component" value="Unassembled WGS sequence"/>
</dbReference>
<evidence type="ECO:0000256" key="6">
    <source>
        <dbReference type="SAM" id="Phobius"/>
    </source>
</evidence>
<dbReference type="NCBIfam" id="NF009512">
    <property type="entry name" value="PRK12872.1-1"/>
    <property type="match status" value="1"/>
</dbReference>
<evidence type="ECO:0000313" key="8">
    <source>
        <dbReference type="Proteomes" id="UP000535020"/>
    </source>
</evidence>
<evidence type="ECO:0000313" key="7">
    <source>
        <dbReference type="EMBL" id="NYA69807.1"/>
    </source>
</evidence>
<evidence type="ECO:0000256" key="3">
    <source>
        <dbReference type="ARBA" id="ARBA00022692"/>
    </source>
</evidence>
<evidence type="ECO:0000256" key="1">
    <source>
        <dbReference type="ARBA" id="ARBA00004141"/>
    </source>
</evidence>
<dbReference type="Pfam" id="PF01040">
    <property type="entry name" value="UbiA"/>
    <property type="match status" value="1"/>
</dbReference>
<dbReference type="InterPro" id="IPR044878">
    <property type="entry name" value="UbiA_sf"/>
</dbReference>
<feature type="transmembrane region" description="Helical" evidence="6">
    <location>
        <begin position="87"/>
        <end position="105"/>
    </location>
</feature>
<sequence>MNYLRLIRYQNLLMLALMQLIVHFGFLRQQNIALALSDLNAVLLVLATVLVAAGGYVINNLQDVATDLENKPDDVVIGKGISESTGYNLYFGLTISGVALGYYVAYEIDRWGFATAFILVGVVLYAYANFLKRTLLAGNIAIALLTGFSVLIVGIFDLVPTLEINDRPLVMTVFGILSDYAIFTVIINLIREIVKDLEDVNGDYNQGMNTLPIALGVTRTAKIASVLGVVAFSVLAWYIYAYIFALTFATLYALIFLISPLAFFSIKVWSGKKQKDFAQMSLLLKIIIFFGILSIAVITLNMKYNA</sequence>
<proteinExistence type="predicted"/>
<dbReference type="Gene3D" id="1.10.357.140">
    <property type="entry name" value="UbiA prenyltransferase"/>
    <property type="match status" value="1"/>
</dbReference>
<dbReference type="PANTHER" id="PTHR42723:SF1">
    <property type="entry name" value="CHLOROPHYLL SYNTHASE, CHLOROPLASTIC"/>
    <property type="match status" value="1"/>
</dbReference>
<dbReference type="AlphaFoldDB" id="A0A7Y8XZJ1"/>
<evidence type="ECO:0000256" key="2">
    <source>
        <dbReference type="ARBA" id="ARBA00022475"/>
    </source>
</evidence>
<feature type="transmembrane region" description="Helical" evidence="6">
    <location>
        <begin position="282"/>
        <end position="302"/>
    </location>
</feature>
<comment type="subcellular location">
    <subcellularLocation>
        <location evidence="1">Membrane</location>
        <topology evidence="1">Multi-pass membrane protein</topology>
    </subcellularLocation>
</comment>
<keyword evidence="5 6" id="KW-0472">Membrane</keyword>
<evidence type="ECO:0000256" key="4">
    <source>
        <dbReference type="ARBA" id="ARBA00022989"/>
    </source>
</evidence>
<dbReference type="RefSeq" id="WP_176004631.1">
    <property type="nucleotide sequence ID" value="NZ_JABWMI010000005.1"/>
</dbReference>
<dbReference type="GO" id="GO:0016020">
    <property type="term" value="C:membrane"/>
    <property type="evidence" value="ECO:0007669"/>
    <property type="project" value="UniProtKB-SubCell"/>
</dbReference>
<feature type="transmembrane region" description="Helical" evidence="6">
    <location>
        <begin position="12"/>
        <end position="27"/>
    </location>
</feature>
<keyword evidence="7" id="KW-0808">Transferase</keyword>
<dbReference type="CDD" id="cd13961">
    <property type="entry name" value="PT_UbiA_DGGGPS"/>
    <property type="match status" value="1"/>
</dbReference>
<keyword evidence="3 6" id="KW-0812">Transmembrane</keyword>
<dbReference type="EMBL" id="JACBJI010000001">
    <property type="protein sequence ID" value="NYA69807.1"/>
    <property type="molecule type" value="Genomic_DNA"/>
</dbReference>
<keyword evidence="4 6" id="KW-1133">Transmembrane helix</keyword>
<gene>
    <name evidence="7" type="ORF">HZF10_02665</name>
</gene>
<dbReference type="InterPro" id="IPR000537">
    <property type="entry name" value="UbiA_prenyltransferase"/>
</dbReference>
<dbReference type="InterPro" id="IPR050475">
    <property type="entry name" value="Prenyltransferase_related"/>
</dbReference>
<feature type="transmembrane region" description="Helical" evidence="6">
    <location>
        <begin position="249"/>
        <end position="270"/>
    </location>
</feature>
<feature type="transmembrane region" description="Helical" evidence="6">
    <location>
        <begin position="168"/>
        <end position="190"/>
    </location>
</feature>
<evidence type="ECO:0000256" key="5">
    <source>
        <dbReference type="ARBA" id="ARBA00023136"/>
    </source>
</evidence>
<feature type="transmembrane region" description="Helical" evidence="6">
    <location>
        <begin position="111"/>
        <end position="128"/>
    </location>
</feature>
<feature type="transmembrane region" description="Helical" evidence="6">
    <location>
        <begin position="223"/>
        <end position="243"/>
    </location>
</feature>
<name>A0A7Y8XZJ1_9FLAO</name>
<comment type="caution">
    <text evidence="7">The sequence shown here is derived from an EMBL/GenBank/DDBJ whole genome shotgun (WGS) entry which is preliminary data.</text>
</comment>
<organism evidence="7 8">
    <name type="scientific">Flavobacterium agri</name>
    <dbReference type="NCBI Taxonomy" id="2743471"/>
    <lineage>
        <taxon>Bacteria</taxon>
        <taxon>Pseudomonadati</taxon>
        <taxon>Bacteroidota</taxon>
        <taxon>Flavobacteriia</taxon>
        <taxon>Flavobacteriales</taxon>
        <taxon>Flavobacteriaceae</taxon>
        <taxon>Flavobacterium</taxon>
    </lineage>
</organism>
<dbReference type="PANTHER" id="PTHR42723">
    <property type="entry name" value="CHLOROPHYLL SYNTHASE"/>
    <property type="match status" value="1"/>
</dbReference>
<dbReference type="GO" id="GO:0016765">
    <property type="term" value="F:transferase activity, transferring alkyl or aryl (other than methyl) groups"/>
    <property type="evidence" value="ECO:0007669"/>
    <property type="project" value="InterPro"/>
</dbReference>
<feature type="transmembrane region" description="Helical" evidence="6">
    <location>
        <begin position="135"/>
        <end position="156"/>
    </location>
</feature>
<protein>
    <submittedName>
        <fullName evidence="7">Geranylgeranylglycerol-phosphate geranylgeranyltransferase</fullName>
    </submittedName>
</protein>
<reference evidence="7 8" key="1">
    <citation type="submission" date="2020-07" db="EMBL/GenBank/DDBJ databases">
        <authorList>
            <person name="Sun Q."/>
        </authorList>
    </citation>
    <scope>NUCLEOTIDE SEQUENCE [LARGE SCALE GENOMIC DNA]</scope>
    <source>
        <strain evidence="7 8">MAH-1</strain>
    </source>
</reference>
<feature type="transmembrane region" description="Helical" evidence="6">
    <location>
        <begin position="39"/>
        <end position="58"/>
    </location>
</feature>
<accession>A0A7Y8XZJ1</accession>